<keyword evidence="1" id="KW-1133">Transmembrane helix</keyword>
<reference evidence="2 3" key="1">
    <citation type="submission" date="2019-04" db="EMBL/GenBank/DDBJ databases">
        <title>Flavobacterium sp. nov. isolated from construction timber.</title>
        <authorList>
            <person name="Lin S.-Y."/>
            <person name="Chang C.-T."/>
            <person name="Young C.-C."/>
        </authorList>
    </citation>
    <scope>NUCLEOTIDE SEQUENCE [LARGE SCALE GENOMIC DNA]</scope>
    <source>
        <strain evidence="2 3">CC-CTC003</strain>
    </source>
</reference>
<feature type="transmembrane region" description="Helical" evidence="1">
    <location>
        <begin position="42"/>
        <end position="60"/>
    </location>
</feature>
<feature type="transmembrane region" description="Helical" evidence="1">
    <location>
        <begin position="96"/>
        <end position="116"/>
    </location>
</feature>
<keyword evidence="1" id="KW-0812">Transmembrane</keyword>
<dbReference type="OrthoDB" id="674965at2"/>
<sequence length="261" mass="30479">MNIAFTTVLLFIILAPGFLARIAYNSSKLSVADSNRNLVNELTWSIIPALTLHIIFVAIIQNATRYSVDFVQLGNLVLGTSQNADARFAQLNDYKYAIFFYNLILFKTSFVAGYLLRKMVRFFKLDRKFRYFRFSNKWHYIFSGECLDFPDVPDEYEEITNKIINVLCKVNGRTVLYTGEYFNYYVDGKGDLEAVHLKYPIRRYLENDKAGDEDYYVISSRYLMIPNSDIININFKYINFEEVDEAELSEEEKDNAIQLSE</sequence>
<dbReference type="Proteomes" id="UP000307507">
    <property type="component" value="Unassembled WGS sequence"/>
</dbReference>
<gene>
    <name evidence="2" type="ORF">E6C50_10335</name>
</gene>
<name>A0A4S3ZXP6_9FLAO</name>
<organism evidence="2 3">
    <name type="scientific">Flavobacterium supellecticarium</name>
    <dbReference type="NCBI Taxonomy" id="2565924"/>
    <lineage>
        <taxon>Bacteria</taxon>
        <taxon>Pseudomonadati</taxon>
        <taxon>Bacteroidota</taxon>
        <taxon>Flavobacteriia</taxon>
        <taxon>Flavobacteriales</taxon>
        <taxon>Flavobacteriaceae</taxon>
        <taxon>Flavobacterium</taxon>
    </lineage>
</organism>
<dbReference type="EMBL" id="SSNZ01000003">
    <property type="protein sequence ID" value="THF50611.1"/>
    <property type="molecule type" value="Genomic_DNA"/>
</dbReference>
<keyword evidence="3" id="KW-1185">Reference proteome</keyword>
<accession>A0A4S3ZXP6</accession>
<dbReference type="RefSeq" id="WP_136403152.1">
    <property type="nucleotide sequence ID" value="NZ_SSNZ01000003.1"/>
</dbReference>
<keyword evidence="1" id="KW-0472">Membrane</keyword>
<protein>
    <submittedName>
        <fullName evidence="2">Uncharacterized protein</fullName>
    </submittedName>
</protein>
<evidence type="ECO:0000313" key="3">
    <source>
        <dbReference type="Proteomes" id="UP000307507"/>
    </source>
</evidence>
<comment type="caution">
    <text evidence="2">The sequence shown here is derived from an EMBL/GenBank/DDBJ whole genome shotgun (WGS) entry which is preliminary data.</text>
</comment>
<proteinExistence type="predicted"/>
<dbReference type="AlphaFoldDB" id="A0A4S3ZXP6"/>
<evidence type="ECO:0000313" key="2">
    <source>
        <dbReference type="EMBL" id="THF50611.1"/>
    </source>
</evidence>
<evidence type="ECO:0000256" key="1">
    <source>
        <dbReference type="SAM" id="Phobius"/>
    </source>
</evidence>